<sequence>MLSKRLKPIAILMLLLFLAACGGGGDDGVFGTGGGSAGGDGDAAGDFEGQVQLLTSSPRVGTADTEGVVLTALVKDSNGVLMEEVPVSFSVTNNGALQVTRGTTDETGSALAVVTGSGDYRNRSVAVTATAGGASSTVNIDVDGTTLTIVGPNVVPVGEEATFIISLEDSDGNGIAMENLTVESALNTTSATVLSTDADGTVTVKLIAGNSGTDTLSVSALDGSISASQNVEISPDSFRFTTPTAGTEIPLDSSVPVSLTWQVDGSNVDDNSNVTFSTTRGILSGASATTTNGTATVNIQASDAGLAVITATAAGGLSTQREVEFIATDPETLEAKSASSQLAIGESTEITAVVRDAKNNLVKNQTVTFQLTDISGGTLSSGSAVTNSQGIARTRYTAGQSTSSNGGVEIKAFIASLPSVEGTVNLTVSQQALRVSLGTGNEIEEPNSTTYRKPWSVFVSDATGAPIADAQVELSLLPIYYWEGEYVAVASTPGGTPDKWARSISLVSGESCVAEDLNGNGILDTGEDVNGNGTLEPTNPGTVPGRVTTNSEGSFEFGLNYPQSHCNWVGVELTAKVGVQGTETISRARFTLSCLADDLNNLDIEPPGGIVGLYGNASSCATPD</sequence>
<feature type="domain" description="Big-1" evidence="3">
    <location>
        <begin position="331"/>
        <end position="427"/>
    </location>
</feature>
<dbReference type="Pfam" id="PF02369">
    <property type="entry name" value="Big_1"/>
    <property type="match status" value="1"/>
</dbReference>
<gene>
    <name evidence="4" type="ORF">soil367_04015</name>
</gene>
<comment type="similarity">
    <text evidence="1">Belongs to the intimin/invasin family.</text>
</comment>
<organism evidence="4 5">
    <name type="scientific">Hydrocarboniclastica marina</name>
    <dbReference type="NCBI Taxonomy" id="2259620"/>
    <lineage>
        <taxon>Bacteria</taxon>
        <taxon>Pseudomonadati</taxon>
        <taxon>Pseudomonadota</taxon>
        <taxon>Gammaproteobacteria</taxon>
        <taxon>Alteromonadales</taxon>
        <taxon>Alteromonadaceae</taxon>
        <taxon>Hydrocarboniclastica</taxon>
    </lineage>
</organism>
<dbReference type="AlphaFoldDB" id="A0A4P7XE57"/>
<evidence type="ECO:0000313" key="5">
    <source>
        <dbReference type="Proteomes" id="UP000298049"/>
    </source>
</evidence>
<name>A0A4P7XE57_9ALTE</name>
<dbReference type="PROSITE" id="PS51127">
    <property type="entry name" value="BIG1"/>
    <property type="match status" value="1"/>
</dbReference>
<proteinExistence type="inferred from homology"/>
<dbReference type="InterPro" id="IPR008964">
    <property type="entry name" value="Invasin/intimin_cell_adhesion"/>
</dbReference>
<keyword evidence="5" id="KW-1185">Reference proteome</keyword>
<feature type="signal peptide" evidence="2">
    <location>
        <begin position="1"/>
        <end position="22"/>
    </location>
</feature>
<reference evidence="4 5" key="1">
    <citation type="submission" date="2018-07" db="EMBL/GenBank/DDBJ databases">
        <title>Marsedoiliclastica nanhaica gen. nov. sp. nov., a novel marine hydrocarbonoclastic bacterium isolated from an in-situ enriched hydrocarbon-degrading consortium in deep-sea sediment.</title>
        <authorList>
            <person name="Dong C."/>
            <person name="Ma T."/>
            <person name="Liu R."/>
            <person name="Shao Z."/>
        </authorList>
    </citation>
    <scope>NUCLEOTIDE SEQUENCE [LARGE SCALE GENOMIC DNA]</scope>
    <source>
        <strain evidence="5">soil36-7</strain>
    </source>
</reference>
<dbReference type="Gene3D" id="2.60.40.10">
    <property type="entry name" value="Immunoglobulins"/>
    <property type="match status" value="4"/>
</dbReference>
<dbReference type="OrthoDB" id="5620247at2"/>
<dbReference type="InterPro" id="IPR003344">
    <property type="entry name" value="Big_1_dom"/>
</dbReference>
<dbReference type="RefSeq" id="WP_136547121.1">
    <property type="nucleotide sequence ID" value="NZ_CP031093.1"/>
</dbReference>
<evidence type="ECO:0000256" key="1">
    <source>
        <dbReference type="ARBA" id="ARBA00010116"/>
    </source>
</evidence>
<accession>A0A4P7XE57</accession>
<evidence type="ECO:0000313" key="4">
    <source>
        <dbReference type="EMBL" id="QCF25161.1"/>
    </source>
</evidence>
<feature type="chain" id="PRO_5020220277" description="Big-1 domain-containing protein" evidence="2">
    <location>
        <begin position="23"/>
        <end position="624"/>
    </location>
</feature>
<evidence type="ECO:0000259" key="3">
    <source>
        <dbReference type="PROSITE" id="PS51127"/>
    </source>
</evidence>
<dbReference type="EMBL" id="CP031093">
    <property type="protein sequence ID" value="QCF25161.1"/>
    <property type="molecule type" value="Genomic_DNA"/>
</dbReference>
<dbReference type="InterPro" id="IPR013783">
    <property type="entry name" value="Ig-like_fold"/>
</dbReference>
<keyword evidence="2" id="KW-0732">Signal</keyword>
<dbReference type="SUPFAM" id="SSF117074">
    <property type="entry name" value="Hypothetical protein PA1324"/>
    <property type="match status" value="1"/>
</dbReference>
<dbReference type="PROSITE" id="PS51257">
    <property type="entry name" value="PROKAR_LIPOPROTEIN"/>
    <property type="match status" value="1"/>
</dbReference>
<dbReference type="SMART" id="SM00634">
    <property type="entry name" value="BID_1"/>
    <property type="match status" value="2"/>
</dbReference>
<dbReference type="SUPFAM" id="SSF49373">
    <property type="entry name" value="Invasin/intimin cell-adhesion fragments"/>
    <property type="match status" value="4"/>
</dbReference>
<dbReference type="KEGG" id="hmi:soil367_04015"/>
<dbReference type="Proteomes" id="UP000298049">
    <property type="component" value="Chromosome"/>
</dbReference>
<evidence type="ECO:0000256" key="2">
    <source>
        <dbReference type="SAM" id="SignalP"/>
    </source>
</evidence>
<protein>
    <recommendedName>
        <fullName evidence="3">Big-1 domain-containing protein</fullName>
    </recommendedName>
</protein>